<evidence type="ECO:0000259" key="2">
    <source>
        <dbReference type="PROSITE" id="PS50994"/>
    </source>
</evidence>
<dbReference type="HOGENOM" id="CLU_027402_4_3_9"/>
<sequence length="264" mass="31161">MCKLLDIPRSSLYYNRNNKLNKKKSNDHYLTALVKEIFKNSRNNYGSRKIKIELAKLGHIVSKRRIRRIMQENGLVSSYTVKQYKVHHAACNNDNIENRLNRNFNQKERMKVVVSDLTYVNVDGKWNYICLMLDLYNREIVGYAASKNKNAKLVEKALYSIKYDLRKIDLFHSDRGNEFKNEDIENALKAFNINRSLSAKGCPYDNAVAEATYKIIKTEFAFNKRFESFEELELELFDYVNWYNNVRIHGSLGYKTPVEFRMFS</sequence>
<dbReference type="PROSITE" id="PS50994">
    <property type="entry name" value="INTEGRASE"/>
    <property type="match status" value="1"/>
</dbReference>
<gene>
    <name evidence="5" type="ORF">CLOSPI_00767</name>
    <name evidence="3" type="ORF">CLOSPI_01741</name>
    <name evidence="4" type="ORF">CLOSPI_02046</name>
</gene>
<protein>
    <submittedName>
        <fullName evidence="5">Integrase core domain protein</fullName>
    </submittedName>
</protein>
<dbReference type="SUPFAM" id="SSF53098">
    <property type="entry name" value="Ribonuclease H-like"/>
    <property type="match status" value="1"/>
</dbReference>
<dbReference type="eggNOG" id="COG2801">
    <property type="taxonomic scope" value="Bacteria"/>
</dbReference>
<comment type="function">
    <text evidence="1">Involved in the transposition of the insertion sequence.</text>
</comment>
<dbReference type="Pfam" id="PF13333">
    <property type="entry name" value="rve_2"/>
    <property type="match status" value="1"/>
</dbReference>
<organism evidence="5 6">
    <name type="scientific">Thomasclavelia spiroformis DSM 1552</name>
    <dbReference type="NCBI Taxonomy" id="428126"/>
    <lineage>
        <taxon>Bacteria</taxon>
        <taxon>Bacillati</taxon>
        <taxon>Bacillota</taxon>
        <taxon>Erysipelotrichia</taxon>
        <taxon>Erysipelotrichales</taxon>
        <taxon>Coprobacillaceae</taxon>
        <taxon>Thomasclavelia</taxon>
    </lineage>
</organism>
<dbReference type="InterPro" id="IPR025948">
    <property type="entry name" value="HTH-like_dom"/>
</dbReference>
<evidence type="ECO:0000313" key="4">
    <source>
        <dbReference type="EMBL" id="EDS74462.1"/>
    </source>
</evidence>
<dbReference type="STRING" id="428126.CLOSPI_00767"/>
<dbReference type="GO" id="GO:0003676">
    <property type="term" value="F:nucleic acid binding"/>
    <property type="evidence" value="ECO:0007669"/>
    <property type="project" value="InterPro"/>
</dbReference>
<dbReference type="AlphaFoldDB" id="B1C0N8"/>
<evidence type="ECO:0000313" key="5">
    <source>
        <dbReference type="EMBL" id="EDS75373.1"/>
    </source>
</evidence>
<evidence type="ECO:0000313" key="6">
    <source>
        <dbReference type="Proteomes" id="UP000004910"/>
    </source>
</evidence>
<dbReference type="Gene3D" id="3.30.420.10">
    <property type="entry name" value="Ribonuclease H-like superfamily/Ribonuclease H"/>
    <property type="match status" value="1"/>
</dbReference>
<evidence type="ECO:0000256" key="1">
    <source>
        <dbReference type="ARBA" id="ARBA00002286"/>
    </source>
</evidence>
<reference evidence="5 6" key="1">
    <citation type="submission" date="2008-02" db="EMBL/GenBank/DDBJ databases">
        <title>Draft genome sequence of Clostridium spiroforme (DSM 1552).</title>
        <authorList>
            <person name="Sudarsanam P."/>
            <person name="Ley R."/>
            <person name="Guruge J."/>
            <person name="Turnbaugh P.J."/>
            <person name="Mahowald M."/>
            <person name="Liep D."/>
            <person name="Gordon J."/>
        </authorList>
    </citation>
    <scope>NUCLEOTIDE SEQUENCE [LARGE SCALE GENOMIC DNA]</scope>
    <source>
        <strain evidence="5 6">DSM 1552</strain>
    </source>
</reference>
<dbReference type="InterPro" id="IPR036397">
    <property type="entry name" value="RNaseH_sf"/>
</dbReference>
<proteinExistence type="predicted"/>
<dbReference type="Pfam" id="PF13276">
    <property type="entry name" value="HTH_21"/>
    <property type="match status" value="1"/>
</dbReference>
<evidence type="ECO:0000313" key="3">
    <source>
        <dbReference type="EMBL" id="EDS74159.1"/>
    </source>
</evidence>
<dbReference type="EMBL" id="ABIK02000014">
    <property type="protein sequence ID" value="EDS74159.1"/>
    <property type="molecule type" value="Genomic_DNA"/>
</dbReference>
<dbReference type="NCBIfam" id="NF033516">
    <property type="entry name" value="transpos_IS3"/>
    <property type="match status" value="1"/>
</dbReference>
<dbReference type="EMBL" id="ABIK02000014">
    <property type="protein sequence ID" value="EDS74462.1"/>
    <property type="molecule type" value="Genomic_DNA"/>
</dbReference>
<dbReference type="GO" id="GO:0015074">
    <property type="term" value="P:DNA integration"/>
    <property type="evidence" value="ECO:0007669"/>
    <property type="project" value="InterPro"/>
</dbReference>
<dbReference type="Pfam" id="PF00665">
    <property type="entry name" value="rve"/>
    <property type="match status" value="1"/>
</dbReference>
<dbReference type="InterPro" id="IPR048020">
    <property type="entry name" value="Transpos_IS3"/>
</dbReference>
<keyword evidence="6" id="KW-1185">Reference proteome</keyword>
<accession>B1C0N8</accession>
<dbReference type="PANTHER" id="PTHR46889">
    <property type="entry name" value="TRANSPOSASE INSF FOR INSERTION SEQUENCE IS3B-RELATED"/>
    <property type="match status" value="1"/>
</dbReference>
<feature type="domain" description="Integrase catalytic" evidence="2">
    <location>
        <begin position="104"/>
        <end position="264"/>
    </location>
</feature>
<dbReference type="InterPro" id="IPR012337">
    <property type="entry name" value="RNaseH-like_sf"/>
</dbReference>
<dbReference type="InterPro" id="IPR050900">
    <property type="entry name" value="Transposase_IS3/IS150/IS904"/>
</dbReference>
<dbReference type="InterPro" id="IPR001584">
    <property type="entry name" value="Integrase_cat-core"/>
</dbReference>
<dbReference type="PANTHER" id="PTHR46889:SF4">
    <property type="entry name" value="TRANSPOSASE INSO FOR INSERTION SEQUENCE ELEMENT IS911B-RELATED"/>
    <property type="match status" value="1"/>
</dbReference>
<comment type="caution">
    <text evidence="5">The sequence shown here is derived from an EMBL/GenBank/DDBJ whole genome shotgun (WGS) entry which is preliminary data.</text>
</comment>
<dbReference type="Proteomes" id="UP000004910">
    <property type="component" value="Unassembled WGS sequence"/>
</dbReference>
<dbReference type="EMBL" id="ABIK02000006">
    <property type="protein sequence ID" value="EDS75373.1"/>
    <property type="molecule type" value="Genomic_DNA"/>
</dbReference>
<reference evidence="5 6" key="2">
    <citation type="submission" date="2008-02" db="EMBL/GenBank/DDBJ databases">
        <authorList>
            <person name="Fulton L."/>
            <person name="Clifton S."/>
            <person name="Fulton B."/>
            <person name="Xu J."/>
            <person name="Minx P."/>
            <person name="Pepin K.H."/>
            <person name="Johnson M."/>
            <person name="Thiruvilangam P."/>
            <person name="Bhonagiri V."/>
            <person name="Nash W.E."/>
            <person name="Mardis E.R."/>
            <person name="Wilson R.K."/>
        </authorList>
    </citation>
    <scope>NUCLEOTIDE SEQUENCE [LARGE SCALE GENOMIC DNA]</scope>
    <source>
        <strain evidence="5 6">DSM 1552</strain>
    </source>
</reference>
<name>B1C0N8_9FIRM</name>